<evidence type="ECO:0000256" key="1">
    <source>
        <dbReference type="ARBA" id="ARBA00004752"/>
    </source>
</evidence>
<dbReference type="GO" id="GO:0004326">
    <property type="term" value="F:tetrahydrofolylpolyglutamate synthase activity"/>
    <property type="evidence" value="ECO:0007669"/>
    <property type="project" value="InterPro"/>
</dbReference>
<evidence type="ECO:0000313" key="18">
    <source>
        <dbReference type="Proteomes" id="UP000196053"/>
    </source>
</evidence>
<keyword evidence="7 12" id="KW-0067">ATP-binding</keyword>
<keyword evidence="4 12" id="KW-0436">Ligase</keyword>
<evidence type="ECO:0000256" key="13">
    <source>
        <dbReference type="RuleBase" id="RU004135"/>
    </source>
</evidence>
<evidence type="ECO:0000256" key="4">
    <source>
        <dbReference type="ARBA" id="ARBA00022598"/>
    </source>
</evidence>
<organism evidence="17 18">
    <name type="scientific">Herbinix luporum</name>
    <dbReference type="NCBI Taxonomy" id="1679721"/>
    <lineage>
        <taxon>Bacteria</taxon>
        <taxon>Bacillati</taxon>
        <taxon>Bacillota</taxon>
        <taxon>Clostridia</taxon>
        <taxon>Lachnospirales</taxon>
        <taxon>Lachnospiraceae</taxon>
        <taxon>Herbinix</taxon>
    </lineage>
</organism>
<feature type="binding site" evidence="12">
    <location>
        <begin position="152"/>
        <end position="153"/>
    </location>
    <ligand>
        <name>UDP-N-acetyl-alpha-D-muramoyl-L-alanyl-D-glutamate</name>
        <dbReference type="ChEBI" id="CHEBI:83900"/>
    </ligand>
</feature>
<dbReference type="GO" id="GO:0005524">
    <property type="term" value="F:ATP binding"/>
    <property type="evidence" value="ECO:0007669"/>
    <property type="project" value="UniProtKB-UniRule"/>
</dbReference>
<dbReference type="GO" id="GO:0071555">
    <property type="term" value="P:cell wall organization"/>
    <property type="evidence" value="ECO:0007669"/>
    <property type="project" value="UniProtKB-KW"/>
</dbReference>
<feature type="domain" description="Mur ligase central" evidence="16">
    <location>
        <begin position="108"/>
        <end position="309"/>
    </location>
</feature>
<feature type="binding site" evidence="12">
    <location>
        <position position="456"/>
    </location>
    <ligand>
        <name>meso-2,6-diaminopimelate</name>
        <dbReference type="ChEBI" id="CHEBI:57791"/>
    </ligand>
</feature>
<dbReference type="SUPFAM" id="SSF53244">
    <property type="entry name" value="MurD-like peptide ligases, peptide-binding domain"/>
    <property type="match status" value="1"/>
</dbReference>
<dbReference type="InterPro" id="IPR036565">
    <property type="entry name" value="Mur-like_cat_sf"/>
</dbReference>
<comment type="pathway">
    <text evidence="1 12 13">Cell wall biogenesis; peptidoglycan biosynthesis.</text>
</comment>
<keyword evidence="8 12" id="KW-0133">Cell shape</keyword>
<evidence type="ECO:0000256" key="7">
    <source>
        <dbReference type="ARBA" id="ARBA00022840"/>
    </source>
</evidence>
<comment type="caution">
    <text evidence="12">Lacks conserved residue(s) required for the propagation of feature annotation.</text>
</comment>
<dbReference type="PANTHER" id="PTHR23135:SF4">
    <property type="entry name" value="UDP-N-ACETYLMURAMOYL-L-ALANYL-D-GLUTAMATE--2,6-DIAMINOPIMELATE LIGASE MURE HOMOLOG, CHLOROPLASTIC"/>
    <property type="match status" value="1"/>
</dbReference>
<evidence type="ECO:0000259" key="15">
    <source>
        <dbReference type="Pfam" id="PF02875"/>
    </source>
</evidence>
<comment type="function">
    <text evidence="12">Catalyzes the addition of meso-diaminopimelic acid to the nucleotide precursor UDP-N-acetylmuramoyl-L-alanyl-D-glutamate (UMAG) in the biosynthesis of bacterial cell-wall peptidoglycan.</text>
</comment>
<dbReference type="UniPathway" id="UPA00219"/>
<feature type="binding site" evidence="12">
    <location>
        <position position="30"/>
    </location>
    <ligand>
        <name>UDP-N-acetyl-alpha-D-muramoyl-L-alanyl-D-glutamate</name>
        <dbReference type="ChEBI" id="CHEBI:83900"/>
    </ligand>
</feature>
<dbReference type="InterPro" id="IPR004101">
    <property type="entry name" value="Mur_ligase_C"/>
</dbReference>
<evidence type="ECO:0000256" key="8">
    <source>
        <dbReference type="ARBA" id="ARBA00022960"/>
    </source>
</evidence>
<dbReference type="GO" id="GO:0051301">
    <property type="term" value="P:cell division"/>
    <property type="evidence" value="ECO:0007669"/>
    <property type="project" value="UniProtKB-KW"/>
</dbReference>
<feature type="domain" description="Mur ligase N-terminal catalytic" evidence="14">
    <location>
        <begin position="26"/>
        <end position="92"/>
    </location>
</feature>
<evidence type="ECO:0000256" key="2">
    <source>
        <dbReference type="ARBA" id="ARBA00005898"/>
    </source>
</evidence>
<dbReference type="SUPFAM" id="SSF53623">
    <property type="entry name" value="MurD-like peptide ligases, catalytic domain"/>
    <property type="match status" value="1"/>
</dbReference>
<evidence type="ECO:0000256" key="12">
    <source>
        <dbReference type="HAMAP-Rule" id="MF_00208"/>
    </source>
</evidence>
<feature type="binding site" evidence="12">
    <location>
        <begin position="404"/>
        <end position="407"/>
    </location>
    <ligand>
        <name>meso-2,6-diaminopimelate</name>
        <dbReference type="ChEBI" id="CHEBI:57791"/>
    </ligand>
</feature>
<dbReference type="InterPro" id="IPR018109">
    <property type="entry name" value="Folylpolyglutamate_synth_CS"/>
</dbReference>
<evidence type="ECO:0000259" key="14">
    <source>
        <dbReference type="Pfam" id="PF01225"/>
    </source>
</evidence>
<dbReference type="Pfam" id="PF02875">
    <property type="entry name" value="Mur_ligase_C"/>
    <property type="match status" value="1"/>
</dbReference>
<keyword evidence="5 12" id="KW-0132">Cell division</keyword>
<comment type="cofactor">
    <cofactor evidence="12">
        <name>Mg(2+)</name>
        <dbReference type="ChEBI" id="CHEBI:18420"/>
    </cofactor>
</comment>
<keyword evidence="11 12" id="KW-0961">Cell wall biogenesis/degradation</keyword>
<evidence type="ECO:0000256" key="5">
    <source>
        <dbReference type="ARBA" id="ARBA00022618"/>
    </source>
</evidence>
<dbReference type="SUPFAM" id="SSF63418">
    <property type="entry name" value="MurE/MurF N-terminal domain"/>
    <property type="match status" value="1"/>
</dbReference>
<dbReference type="InterPro" id="IPR035911">
    <property type="entry name" value="MurE/MurF_N"/>
</dbReference>
<feature type="binding site" evidence="12">
    <location>
        <begin position="110"/>
        <end position="116"/>
    </location>
    <ligand>
        <name>ATP</name>
        <dbReference type="ChEBI" id="CHEBI:30616"/>
    </ligand>
</feature>
<dbReference type="PANTHER" id="PTHR23135">
    <property type="entry name" value="MUR LIGASE FAMILY MEMBER"/>
    <property type="match status" value="1"/>
</dbReference>
<evidence type="ECO:0000256" key="11">
    <source>
        <dbReference type="ARBA" id="ARBA00023316"/>
    </source>
</evidence>
<dbReference type="KEGG" id="hsd:SD1D_0798"/>
<dbReference type="InterPro" id="IPR005761">
    <property type="entry name" value="UDP-N-AcMur-Glu-dNH2Pim_ligase"/>
</dbReference>
<dbReference type="OrthoDB" id="9800958at2"/>
<protein>
    <recommendedName>
        <fullName evidence="12">UDP-N-acetylmuramoyl-L-alanyl-D-glutamate--2,6-diaminopimelate ligase</fullName>
        <ecNumber evidence="12">6.3.2.13</ecNumber>
    </recommendedName>
    <alternativeName>
        <fullName evidence="12">Meso-A2pm-adding enzyme</fullName>
    </alternativeName>
    <alternativeName>
        <fullName evidence="12">Meso-diaminopimelate-adding enzyme</fullName>
    </alternativeName>
    <alternativeName>
        <fullName evidence="12">UDP-MurNAc-L-Ala-D-Glu:meso-diaminopimelate ligase</fullName>
    </alternativeName>
    <alternativeName>
        <fullName evidence="12">UDP-MurNAc-tripeptide synthetase</fullName>
    </alternativeName>
    <alternativeName>
        <fullName evidence="12">UDP-N-acetylmuramyl-tripeptide synthetase</fullName>
    </alternativeName>
</protein>
<comment type="catalytic activity">
    <reaction evidence="12">
        <text>UDP-N-acetyl-alpha-D-muramoyl-L-alanyl-D-glutamate + meso-2,6-diaminopimelate + ATP = UDP-N-acetyl-alpha-D-muramoyl-L-alanyl-gamma-D-glutamyl-meso-2,6-diaminopimelate + ADP + phosphate + H(+)</text>
        <dbReference type="Rhea" id="RHEA:23676"/>
        <dbReference type="ChEBI" id="CHEBI:15378"/>
        <dbReference type="ChEBI" id="CHEBI:30616"/>
        <dbReference type="ChEBI" id="CHEBI:43474"/>
        <dbReference type="ChEBI" id="CHEBI:57791"/>
        <dbReference type="ChEBI" id="CHEBI:83900"/>
        <dbReference type="ChEBI" id="CHEBI:83905"/>
        <dbReference type="ChEBI" id="CHEBI:456216"/>
        <dbReference type="EC" id="6.3.2.13"/>
    </reaction>
</comment>
<dbReference type="GO" id="GO:0005737">
    <property type="term" value="C:cytoplasm"/>
    <property type="evidence" value="ECO:0007669"/>
    <property type="project" value="UniProtKB-SubCell"/>
</dbReference>
<feature type="binding site" evidence="12">
    <location>
        <position position="187"/>
    </location>
    <ligand>
        <name>UDP-N-acetyl-alpha-D-muramoyl-L-alanyl-D-glutamate</name>
        <dbReference type="ChEBI" id="CHEBI:83900"/>
    </ligand>
</feature>
<keyword evidence="9 12" id="KW-0573">Peptidoglycan synthesis</keyword>
<dbReference type="GO" id="GO:0009252">
    <property type="term" value="P:peptidoglycan biosynthetic process"/>
    <property type="evidence" value="ECO:0007669"/>
    <property type="project" value="UniProtKB-UniRule"/>
</dbReference>
<evidence type="ECO:0000259" key="16">
    <source>
        <dbReference type="Pfam" id="PF08245"/>
    </source>
</evidence>
<dbReference type="NCBIfam" id="NF001126">
    <property type="entry name" value="PRK00139.1-4"/>
    <property type="match status" value="1"/>
</dbReference>
<accession>A0A0K8J3W6</accession>
<keyword evidence="6 12" id="KW-0547">Nucleotide-binding</keyword>
<dbReference type="Gene3D" id="3.40.1190.10">
    <property type="entry name" value="Mur-like, catalytic domain"/>
    <property type="match status" value="1"/>
</dbReference>
<feature type="modified residue" description="N6-carboxylysine" evidence="12">
    <location>
        <position position="221"/>
    </location>
</feature>
<feature type="binding site" evidence="12">
    <location>
        <position position="460"/>
    </location>
    <ligand>
        <name>meso-2,6-diaminopimelate</name>
        <dbReference type="ChEBI" id="CHEBI:57791"/>
    </ligand>
</feature>
<feature type="binding site" evidence="12">
    <location>
        <position position="380"/>
    </location>
    <ligand>
        <name>meso-2,6-diaminopimelate</name>
        <dbReference type="ChEBI" id="CHEBI:57791"/>
    </ligand>
</feature>
<dbReference type="InterPro" id="IPR036615">
    <property type="entry name" value="Mur_ligase_C_dom_sf"/>
</dbReference>
<dbReference type="AlphaFoldDB" id="A0A0K8J3W6"/>
<dbReference type="InterPro" id="IPR000713">
    <property type="entry name" value="Mur_ligase_N"/>
</dbReference>
<feature type="short sequence motif" description="Meso-diaminopimelate recognition motif" evidence="12">
    <location>
        <begin position="404"/>
        <end position="407"/>
    </location>
</feature>
<dbReference type="RefSeq" id="WP_058257719.1">
    <property type="nucleotide sequence ID" value="NZ_LN879430.1"/>
</dbReference>
<feature type="binding site" evidence="12">
    <location>
        <position position="185"/>
    </location>
    <ligand>
        <name>UDP-N-acetyl-alpha-D-muramoyl-L-alanyl-D-glutamate</name>
        <dbReference type="ChEBI" id="CHEBI:83900"/>
    </ligand>
</feature>
<sequence length="486" mass="54144">MYLNELLEKLEYTCLQGDAHILVTDLVYDSRKVKKGSVFVCIEGAVADGHDYIPDVVEKGAAAIVISKDVNLPKNVTVIRVDNSRRVLAYMSAAYFDHPAKKLITIGITGTKGKTTTAYMIKSILENTGIKTGLIGTIETIIGDEIIPANNTTPESYIIQETFAKMVDKGIKCVVMEASSQGLMQNRMDGFTFDFGVFTNLGYDHIGANEHKDFNDYLNCKSKLFRQCKIGLINIDDKYAKDILKDHTCKVETFGFSENADIYAANVELVHKPGYLGVAYKVNGLMNFDVAIDIPGKFNVLNSLCAIAICRHFNVSEDDIVKALKKIKVRGRVELVPLPGNYSVMIDYAHNAMSLKSLLTTIREYNPKRLVCVFGCGGNRSKDRRFLMGEISSNLADLTVVTSDNPRFEEPEDIIKDIVTGVKKGPGKYVTITDRREAIKYCIDNAMEGDVIIIAGKGHEDYQEIKGVKYHMDDRELVKEAYFGNR</sequence>
<dbReference type="EC" id="6.3.2.13" evidence="12"/>
<comment type="similarity">
    <text evidence="2 12">Belongs to the MurCDEF family. MurE subfamily.</text>
</comment>
<keyword evidence="18" id="KW-1185">Reference proteome</keyword>
<comment type="subcellular location">
    <subcellularLocation>
        <location evidence="12 13">Cytoplasm</location>
    </subcellularLocation>
</comment>
<feature type="binding site" evidence="12">
    <location>
        <position position="151"/>
    </location>
    <ligand>
        <name>UDP-N-acetyl-alpha-D-muramoyl-L-alanyl-D-glutamate</name>
        <dbReference type="ChEBI" id="CHEBI:83900"/>
    </ligand>
</feature>
<feature type="binding site" evidence="12">
    <location>
        <position position="179"/>
    </location>
    <ligand>
        <name>UDP-N-acetyl-alpha-D-muramoyl-L-alanyl-D-glutamate</name>
        <dbReference type="ChEBI" id="CHEBI:83900"/>
    </ligand>
</feature>
<evidence type="ECO:0000256" key="6">
    <source>
        <dbReference type="ARBA" id="ARBA00022741"/>
    </source>
</evidence>
<comment type="PTM">
    <text evidence="12">Carboxylation is probably crucial for Mg(2+) binding and, consequently, for the gamma-phosphate positioning of ATP.</text>
</comment>
<name>A0A0K8J3W6_9FIRM</name>
<dbReference type="GO" id="GO:0008360">
    <property type="term" value="P:regulation of cell shape"/>
    <property type="evidence" value="ECO:0007669"/>
    <property type="project" value="UniProtKB-KW"/>
</dbReference>
<keyword evidence="12" id="KW-0460">Magnesium</keyword>
<keyword evidence="10 12" id="KW-0131">Cell cycle</keyword>
<dbReference type="Pfam" id="PF08245">
    <property type="entry name" value="Mur_ligase_M"/>
    <property type="match status" value="1"/>
</dbReference>
<dbReference type="Gene3D" id="3.40.1390.10">
    <property type="entry name" value="MurE/MurF, N-terminal domain"/>
    <property type="match status" value="1"/>
</dbReference>
<dbReference type="EMBL" id="LN879430">
    <property type="protein sequence ID" value="CUH92346.1"/>
    <property type="molecule type" value="Genomic_DNA"/>
</dbReference>
<dbReference type="HAMAP" id="MF_00208">
    <property type="entry name" value="MurE"/>
    <property type="match status" value="1"/>
</dbReference>
<dbReference type="Pfam" id="PF01225">
    <property type="entry name" value="Mur_ligase"/>
    <property type="match status" value="1"/>
</dbReference>
<evidence type="ECO:0000256" key="10">
    <source>
        <dbReference type="ARBA" id="ARBA00023306"/>
    </source>
</evidence>
<dbReference type="GO" id="GO:0000287">
    <property type="term" value="F:magnesium ion binding"/>
    <property type="evidence" value="ECO:0007669"/>
    <property type="project" value="UniProtKB-UniRule"/>
</dbReference>
<keyword evidence="3 12" id="KW-0963">Cytoplasm</keyword>
<gene>
    <name evidence="12" type="primary">murE</name>
    <name evidence="17" type="ORF">SD1D_0798</name>
</gene>
<dbReference type="NCBIfam" id="TIGR01085">
    <property type="entry name" value="murE"/>
    <property type="match status" value="1"/>
</dbReference>
<evidence type="ECO:0000256" key="3">
    <source>
        <dbReference type="ARBA" id="ARBA00022490"/>
    </source>
</evidence>
<dbReference type="GO" id="GO:0008765">
    <property type="term" value="F:UDP-N-acetylmuramoylalanyl-D-glutamate-2,6-diaminopimelate ligase activity"/>
    <property type="evidence" value="ECO:0007669"/>
    <property type="project" value="UniProtKB-UniRule"/>
</dbReference>
<dbReference type="Gene3D" id="3.90.190.20">
    <property type="entry name" value="Mur ligase, C-terminal domain"/>
    <property type="match status" value="1"/>
</dbReference>
<dbReference type="Proteomes" id="UP000196053">
    <property type="component" value="Chromosome I"/>
</dbReference>
<proteinExistence type="inferred from homology"/>
<feature type="domain" description="Mur ligase C-terminal" evidence="15">
    <location>
        <begin position="331"/>
        <end position="458"/>
    </location>
</feature>
<evidence type="ECO:0000256" key="9">
    <source>
        <dbReference type="ARBA" id="ARBA00022984"/>
    </source>
</evidence>
<dbReference type="InterPro" id="IPR013221">
    <property type="entry name" value="Mur_ligase_cen"/>
</dbReference>
<reference evidence="18" key="1">
    <citation type="submission" date="2015-09" db="EMBL/GenBank/DDBJ databases">
        <authorList>
            <person name="Wibberg D."/>
        </authorList>
    </citation>
    <scope>NUCLEOTIDE SEQUENCE [LARGE SCALE GENOMIC DNA]</scope>
    <source>
        <strain evidence="18">SD1D</strain>
    </source>
</reference>
<evidence type="ECO:0000313" key="17">
    <source>
        <dbReference type="EMBL" id="CUH92346.1"/>
    </source>
</evidence>
<dbReference type="PROSITE" id="PS01011">
    <property type="entry name" value="FOLYLPOLYGLU_SYNT_1"/>
    <property type="match status" value="1"/>
</dbReference>